<dbReference type="Pfam" id="PF02613">
    <property type="entry name" value="Nitrate_red_del"/>
    <property type="match status" value="1"/>
</dbReference>
<reference evidence="2 3" key="1">
    <citation type="journal article" date="2018" name="Elife">
        <title>Discovery and characterization of a prevalent human gut bacterial enzyme sufficient for the inactivation of a family of plant toxins.</title>
        <authorList>
            <person name="Koppel N."/>
            <person name="Bisanz J.E."/>
            <person name="Pandelia M.E."/>
            <person name="Turnbaugh P.J."/>
            <person name="Balskus E.P."/>
        </authorList>
    </citation>
    <scope>NUCLEOTIDE SEQUENCE [LARGE SCALE GENOMIC DNA]</scope>
    <source>
        <strain evidence="2 3">3C</strain>
    </source>
</reference>
<dbReference type="PANTHER" id="PTHR34227:SF1">
    <property type="entry name" value="DIMETHYL SULFOXIDE REDUCTASE CHAPERONE-RELATED"/>
    <property type="match status" value="1"/>
</dbReference>
<evidence type="ECO:0000313" key="3">
    <source>
        <dbReference type="Proteomes" id="UP000254000"/>
    </source>
</evidence>
<accession>A0A369M978</accession>
<dbReference type="EMBL" id="PPTS01000001">
    <property type="protein sequence ID" value="RDB66978.1"/>
    <property type="molecule type" value="Genomic_DNA"/>
</dbReference>
<dbReference type="RefSeq" id="WP_114568082.1">
    <property type="nucleotide sequence ID" value="NZ_CABMMS010000001.1"/>
</dbReference>
<evidence type="ECO:0000256" key="1">
    <source>
        <dbReference type="ARBA" id="ARBA00023186"/>
    </source>
</evidence>
<dbReference type="PANTHER" id="PTHR34227">
    <property type="entry name" value="CHAPERONE PROTEIN YCDY"/>
    <property type="match status" value="1"/>
</dbReference>
<dbReference type="InterPro" id="IPR050289">
    <property type="entry name" value="TorD/DmsD_chaperones"/>
</dbReference>
<keyword evidence="1" id="KW-0143">Chaperone</keyword>
<dbReference type="GeneID" id="78358218"/>
<keyword evidence="3" id="KW-1185">Reference proteome</keyword>
<protein>
    <submittedName>
        <fullName evidence="2">Dehydrogenase</fullName>
    </submittedName>
</protein>
<sequence length="222" mass="24031">MHYDDTAGTMLANRCFLYRYLWRAFAAEPDDALLDIVADAHTREECALLDGEDGEGARLQDALAEVAAANGLGQLRSVYTKLFIGPAKLPAPPWESVYATGEPLLFQESTLAVREAYRRAGYAAAGYPHEADDHLAVELDFMATLASDARAAYEAGDKGRSADLLSVQRDFLREHLLAWVGAFAERLADSAGAGAFYPRFAELAALVCARDAEVLEELLAAG</sequence>
<comment type="caution">
    <text evidence="2">The sequence shown here is derived from an EMBL/GenBank/DDBJ whole genome shotgun (WGS) entry which is preliminary data.</text>
</comment>
<dbReference type="AlphaFoldDB" id="A0A369M978"/>
<dbReference type="Gene3D" id="1.10.3480.10">
    <property type="entry name" value="TorD-like"/>
    <property type="match status" value="1"/>
</dbReference>
<evidence type="ECO:0000313" key="2">
    <source>
        <dbReference type="EMBL" id="RDB66978.1"/>
    </source>
</evidence>
<dbReference type="InterPro" id="IPR036411">
    <property type="entry name" value="TorD-like_sf"/>
</dbReference>
<dbReference type="OrthoDB" id="3173687at2"/>
<organism evidence="2 3">
    <name type="scientific">Gordonibacter pamelaeae</name>
    <dbReference type="NCBI Taxonomy" id="471189"/>
    <lineage>
        <taxon>Bacteria</taxon>
        <taxon>Bacillati</taxon>
        <taxon>Actinomycetota</taxon>
        <taxon>Coriobacteriia</taxon>
        <taxon>Eggerthellales</taxon>
        <taxon>Eggerthellaceae</taxon>
        <taxon>Gordonibacter</taxon>
    </lineage>
</organism>
<name>A0A369M978_9ACTN</name>
<gene>
    <name evidence="2" type="ORF">C1877_00585</name>
</gene>
<dbReference type="Proteomes" id="UP000254000">
    <property type="component" value="Unassembled WGS sequence"/>
</dbReference>
<dbReference type="SUPFAM" id="SSF89155">
    <property type="entry name" value="TorD-like"/>
    <property type="match status" value="1"/>
</dbReference>
<proteinExistence type="predicted"/>
<dbReference type="InterPro" id="IPR020945">
    <property type="entry name" value="DMSO/NO3_reduct_chaperone"/>
</dbReference>